<dbReference type="EMBL" id="UOGL01000685">
    <property type="protein sequence ID" value="VAX42735.1"/>
    <property type="molecule type" value="Genomic_DNA"/>
</dbReference>
<dbReference type="CDD" id="cd00229">
    <property type="entry name" value="SGNH_hydrolase"/>
    <property type="match status" value="1"/>
</dbReference>
<protein>
    <recommendedName>
        <fullName evidence="1">SGNH hydrolase-type esterase domain-containing protein</fullName>
    </recommendedName>
</protein>
<dbReference type="AlphaFoldDB" id="A0A3B1E7E4"/>
<proteinExistence type="predicted"/>
<organism evidence="2">
    <name type="scientific">hydrothermal vent metagenome</name>
    <dbReference type="NCBI Taxonomy" id="652676"/>
    <lineage>
        <taxon>unclassified sequences</taxon>
        <taxon>metagenomes</taxon>
        <taxon>ecological metagenomes</taxon>
    </lineage>
</organism>
<dbReference type="SUPFAM" id="SSF52266">
    <property type="entry name" value="SGNH hydrolase"/>
    <property type="match status" value="1"/>
</dbReference>
<name>A0A3B1E7E4_9ZZZZ</name>
<reference evidence="2" key="1">
    <citation type="submission" date="2018-06" db="EMBL/GenBank/DDBJ databases">
        <authorList>
            <person name="Zhirakovskaya E."/>
        </authorList>
    </citation>
    <scope>NUCLEOTIDE SEQUENCE</scope>
</reference>
<accession>A0A3B1E7E4</accession>
<dbReference type="Gene3D" id="3.40.50.1110">
    <property type="entry name" value="SGNH hydrolase"/>
    <property type="match status" value="1"/>
</dbReference>
<dbReference type="GO" id="GO:0004622">
    <property type="term" value="F:phosphatidylcholine lysophospholipase activity"/>
    <property type="evidence" value="ECO:0007669"/>
    <property type="project" value="TreeGrafter"/>
</dbReference>
<dbReference type="InterPro" id="IPR051532">
    <property type="entry name" value="Ester_Hydrolysis_Enzymes"/>
</dbReference>
<dbReference type="PANTHER" id="PTHR30383:SF26">
    <property type="entry name" value="SGNH HYDROLASE-TYPE ESTERASE DOMAIN-CONTAINING PROTEIN"/>
    <property type="match status" value="1"/>
</dbReference>
<dbReference type="PANTHER" id="PTHR30383">
    <property type="entry name" value="THIOESTERASE 1/PROTEASE 1/LYSOPHOSPHOLIPASE L1"/>
    <property type="match status" value="1"/>
</dbReference>
<sequence length="276" mass="31478">MVLHKVFYVTLLLLAFFTVDLSAKDKKREPTNAKELAQKKLAEQKVVNQKYAKWKATLSPEQRAWETVLEGNLGGFYLPRYKKSKMTGRTTAWDYVKDDPKLPRLLIIGDSVSRGYTQAVRAALKGKVNVHRAPANCGPTRTGLKKIDVWLGNGKWDIITFNFGIHDRRTKPKIYAANLKKLIDRLKKTNAQLIWVTTTPLPSDSIYGPDAAIVKRNKIAATLMQKNDLPQCDLYTWIYSDLKIYQNPKDCHFSGKGYHRLAEKVSQAVLEEVEKK</sequence>
<evidence type="ECO:0000259" key="1">
    <source>
        <dbReference type="Pfam" id="PF13472"/>
    </source>
</evidence>
<evidence type="ECO:0000313" key="2">
    <source>
        <dbReference type="EMBL" id="VAX42735.1"/>
    </source>
</evidence>
<feature type="domain" description="SGNH hydrolase-type esterase" evidence="1">
    <location>
        <begin position="109"/>
        <end position="259"/>
    </location>
</feature>
<dbReference type="Pfam" id="PF13472">
    <property type="entry name" value="Lipase_GDSL_2"/>
    <property type="match status" value="1"/>
</dbReference>
<dbReference type="InterPro" id="IPR036514">
    <property type="entry name" value="SGNH_hydro_sf"/>
</dbReference>
<gene>
    <name evidence="2" type="ORF">MNBD_PLANCTO02-3313</name>
</gene>
<dbReference type="InterPro" id="IPR013830">
    <property type="entry name" value="SGNH_hydro"/>
</dbReference>